<evidence type="ECO:0000313" key="2">
    <source>
        <dbReference type="EMBL" id="EXU73460.1"/>
    </source>
</evidence>
<dbReference type="InterPro" id="IPR050464">
    <property type="entry name" value="Zeta_carotene_desat/Oxidored"/>
</dbReference>
<dbReference type="Gene3D" id="3.50.50.60">
    <property type="entry name" value="FAD/NAD(P)-binding domain"/>
    <property type="match status" value="1"/>
</dbReference>
<dbReference type="Gene3D" id="3.90.660.20">
    <property type="entry name" value="Protoporphyrinogen oxidase, mitochondrial, domain 2"/>
    <property type="match status" value="1"/>
</dbReference>
<dbReference type="GO" id="GO:0016491">
    <property type="term" value="F:oxidoreductase activity"/>
    <property type="evidence" value="ECO:0007669"/>
    <property type="project" value="InterPro"/>
</dbReference>
<reference evidence="2 3" key="1">
    <citation type="submission" date="2014-02" db="EMBL/GenBank/DDBJ databases">
        <title>Draft genome of Erwinia mallotivora strain BT-MARDI, a papaya dieback pathogen.</title>
        <authorList>
            <person name="Redzuan R."/>
            <person name="Abu Bakar N."/>
            <person name="Badrun R."/>
            <person name="Mohd Raih M.F."/>
            <person name="Rozano L."/>
            <person name="Mat Amin N."/>
        </authorList>
    </citation>
    <scope>NUCLEOTIDE SEQUENCE [LARGE SCALE GENOMIC DNA]</scope>
    <source>
        <strain evidence="2 3">BT-MARDI</strain>
    </source>
</reference>
<dbReference type="Pfam" id="PF01593">
    <property type="entry name" value="Amino_oxidase"/>
    <property type="match status" value="1"/>
</dbReference>
<evidence type="ECO:0000313" key="3">
    <source>
        <dbReference type="Proteomes" id="UP000019918"/>
    </source>
</evidence>
<comment type="caution">
    <text evidence="2">The sequence shown here is derived from an EMBL/GenBank/DDBJ whole genome shotgun (WGS) entry which is preliminary data.</text>
</comment>
<dbReference type="STRING" id="69222.BG55_21740"/>
<dbReference type="Gene3D" id="1.10.3110.10">
    <property type="entry name" value="protoporphyrinogen ix oxidase, domain 3"/>
    <property type="match status" value="1"/>
</dbReference>
<dbReference type="Proteomes" id="UP000019918">
    <property type="component" value="Unassembled WGS sequence"/>
</dbReference>
<dbReference type="InterPro" id="IPR002937">
    <property type="entry name" value="Amino_oxidase"/>
</dbReference>
<feature type="domain" description="Amine oxidase" evidence="1">
    <location>
        <begin position="10"/>
        <end position="306"/>
    </location>
</feature>
<dbReference type="EMBL" id="JFHN01000075">
    <property type="protein sequence ID" value="EXU73460.1"/>
    <property type="molecule type" value="Genomic_DNA"/>
</dbReference>
<dbReference type="PANTHER" id="PTHR42923">
    <property type="entry name" value="PROTOPORPHYRINOGEN OXIDASE"/>
    <property type="match status" value="1"/>
</dbReference>
<dbReference type="PANTHER" id="PTHR42923:SF17">
    <property type="entry name" value="AMINE OXIDASE DOMAIN-CONTAINING PROTEIN"/>
    <property type="match status" value="1"/>
</dbReference>
<accession>A0A014NI42</accession>
<evidence type="ECO:0000259" key="1">
    <source>
        <dbReference type="Pfam" id="PF01593"/>
    </source>
</evidence>
<dbReference type="InterPro" id="IPR036188">
    <property type="entry name" value="FAD/NAD-bd_sf"/>
</dbReference>
<dbReference type="SUPFAM" id="SSF51905">
    <property type="entry name" value="FAD/NAD(P)-binding domain"/>
    <property type="match status" value="1"/>
</dbReference>
<organism evidence="2 3">
    <name type="scientific">Erwinia mallotivora</name>
    <dbReference type="NCBI Taxonomy" id="69222"/>
    <lineage>
        <taxon>Bacteria</taxon>
        <taxon>Pseudomonadati</taxon>
        <taxon>Pseudomonadota</taxon>
        <taxon>Gammaproteobacteria</taxon>
        <taxon>Enterobacterales</taxon>
        <taxon>Erwiniaceae</taxon>
        <taxon>Erwinia</taxon>
    </lineage>
</organism>
<dbReference type="RefSeq" id="WP_034941455.1">
    <property type="nucleotide sequence ID" value="NZ_JFHN01000075.1"/>
</dbReference>
<keyword evidence="3" id="KW-1185">Reference proteome</keyword>
<dbReference type="AlphaFoldDB" id="A0A014NI42"/>
<dbReference type="PROSITE" id="PS51257">
    <property type="entry name" value="PROKAR_LIPOPROTEIN"/>
    <property type="match status" value="1"/>
</dbReference>
<name>A0A014NI42_9GAMM</name>
<protein>
    <submittedName>
        <fullName evidence="2">FAD-dependent oxidoreductase</fullName>
    </submittedName>
</protein>
<sequence length="425" mass="47749">MKTAIIGSGIAGLSCAWKLASRADVHLFEAGKTLGGHTATVDVEVNGQHWAVDTGFIVFNDRTYPQFNALLAELGLEGQPTEMSFSVRNLHSGLEYNGHSLSSLFAQRRNLLRPSFWRFLSEIVRFNRSGKQWLTTHQQTVGHQDTLENFLQQENFSPFFIGHYILPMGAAIWSCSVGEVRQMPLSLFLHFFNHHGLLDLTRRPQWYVIPGGSREYIRRLMALIGDQLTVHLDTPVLRVERHAEGVTLHSAAGSEAFDQVIFACHSDQTLNLLSDATAEEQQMLAGVPYSASEVVLHTDTRLLPENRRAWASWNYRLDTAQREDDHRGATVTYNMNRLQGLQAPVTFCVTLNAAEQIDAGKILGRYVYHHPQFGLQSLLTQQSRLLLNGVNRSWYCGAWSYNGFHEDGIRSGLDVVAAMERAGLL</sequence>
<dbReference type="PATRIC" id="fig|69222.5.peg.4439"/>
<gene>
    <name evidence="2" type="ORF">BG55_21740</name>
</gene>
<dbReference type="OrthoDB" id="20837at2"/>
<proteinExistence type="predicted"/>
<dbReference type="FunFam" id="1.10.405.20:FF:000001">
    <property type="entry name" value="Amine oxidase"/>
    <property type="match status" value="1"/>
</dbReference>